<reference evidence="3 4" key="1">
    <citation type="submission" date="2017-03" db="EMBL/GenBank/DDBJ databases">
        <title>An alternative strategy for trypanosome survival in the mammalian bloodstream revealed through genome and transcriptome analysis of the ubiquitous bovine parasite Trypanosoma (Megatrypanum) theileri.</title>
        <authorList>
            <person name="Kelly S."/>
            <person name="Ivens A."/>
            <person name="Mott A."/>
            <person name="O'Neill E."/>
            <person name="Emms D."/>
            <person name="Macleod O."/>
            <person name="Voorheis P."/>
            <person name="Matthews J."/>
            <person name="Matthews K."/>
            <person name="Carrington M."/>
        </authorList>
    </citation>
    <scope>NUCLEOTIDE SEQUENCE [LARGE SCALE GENOMIC DNA]</scope>
    <source>
        <strain evidence="3">Edinburgh</strain>
    </source>
</reference>
<feature type="region of interest" description="Disordered" evidence="2">
    <location>
        <begin position="650"/>
        <end position="676"/>
    </location>
</feature>
<feature type="compositionally biased region" description="Polar residues" evidence="2">
    <location>
        <begin position="650"/>
        <end position="666"/>
    </location>
</feature>
<feature type="region of interest" description="Disordered" evidence="2">
    <location>
        <begin position="227"/>
        <end position="287"/>
    </location>
</feature>
<dbReference type="CDD" id="cd21675">
    <property type="entry name" value="SMP_TEX2"/>
    <property type="match status" value="1"/>
</dbReference>
<feature type="region of interest" description="Disordered" evidence="2">
    <location>
        <begin position="552"/>
        <end position="571"/>
    </location>
</feature>
<dbReference type="VEuPathDB" id="TriTrypDB:TM35_000321930"/>
<evidence type="ECO:0000313" key="4">
    <source>
        <dbReference type="Proteomes" id="UP000192257"/>
    </source>
</evidence>
<keyword evidence="4" id="KW-1185">Reference proteome</keyword>
<comment type="caution">
    <text evidence="3">The sequence shown here is derived from an EMBL/GenBank/DDBJ whole genome shotgun (WGS) entry which is preliminary data.</text>
</comment>
<feature type="compositionally biased region" description="Low complexity" evidence="2">
    <location>
        <begin position="260"/>
        <end position="283"/>
    </location>
</feature>
<name>A0A1X0NN11_9TRYP</name>
<evidence type="ECO:0000256" key="2">
    <source>
        <dbReference type="SAM" id="MobiDB-lite"/>
    </source>
</evidence>
<gene>
    <name evidence="3" type="ORF">TM35_000321930</name>
</gene>
<evidence type="ECO:0008006" key="5">
    <source>
        <dbReference type="Google" id="ProtNLM"/>
    </source>
</evidence>
<evidence type="ECO:0000313" key="3">
    <source>
        <dbReference type="EMBL" id="ORC85878.1"/>
    </source>
</evidence>
<proteinExistence type="predicted"/>
<dbReference type="GO" id="GO:0008289">
    <property type="term" value="F:lipid binding"/>
    <property type="evidence" value="ECO:0007669"/>
    <property type="project" value="TreeGrafter"/>
</dbReference>
<dbReference type="GeneID" id="39988600"/>
<sequence>MGVLLSFLPVNNAVFMFLYRHLFGCDLNLNTKRRFVDTILGSIPVNVIESLVWDKKHKYEDRENDSRHHYGDSEGIGVSSILHASVCRLGWYDGDEFIGSVHDARLVLYERHLMVHEVGASQNMGNHERVITAERLIGRIQTSRISVRVAVIESNTRRGGTGSGVLHGHVLLINTMDDGPLFDEPEGTSSTSYVSKQSMIFPNGSYSITNNSNININSNTNSYINKSNNQNSNINSNKNSSLYGESNLKDSKTKKSNDRGTNSNISNNTNGNNFGNTNLGSTSFTTNTNDNRLSPRYSMAVKFYSLRDQERWLNLLRAPHEAAHWRSYLRTLTTPDPFNLLLTRLLVQSMRTTALGNFIHAKIQKKLDSLSIKKFPREIEGGIILDDFLLSDEVPMVSNVSSPSTSANGEVTFDFDLLYRGGATLCLRLNLTYRGLRIPHVVCAVTIERAAGRLRLSVGPPPSKKFWLGLLSPPTVRLTVAPGLSPPAAHGPLHRLIAALPDLSHVASQLLHLYLLDEMGLPVMDDYPLPSVQKTPPASPHNRKSWNTKFDRKNAAAHSRSHHATTSTPASSAVAAAETAATATATAVAAGMGSFMNAIKSYRSRFSHYGDGSTEESPLGKELSFRPLRDPLQEDEEEVDNEKNEVVINTPSEMRSTSETTVSTLSGLPPNSEDARRHRIKKKAEEIMRPAVKAALQLPTPSEQKNYSS</sequence>
<feature type="compositionally biased region" description="Basic and acidic residues" evidence="2">
    <location>
        <begin position="247"/>
        <end position="258"/>
    </location>
</feature>
<evidence type="ECO:0000256" key="1">
    <source>
        <dbReference type="ARBA" id="ARBA00004586"/>
    </source>
</evidence>
<dbReference type="PANTHER" id="PTHR13466:SF0">
    <property type="entry name" value="SMP-LTD DOMAIN-CONTAINING PROTEIN"/>
    <property type="match status" value="1"/>
</dbReference>
<dbReference type="AlphaFoldDB" id="A0A1X0NN11"/>
<accession>A0A1X0NN11</accession>
<dbReference type="EMBL" id="NBCO01000032">
    <property type="protein sequence ID" value="ORC85878.1"/>
    <property type="molecule type" value="Genomic_DNA"/>
</dbReference>
<dbReference type="RefSeq" id="XP_028879944.1">
    <property type="nucleotide sequence ID" value="XM_029028820.1"/>
</dbReference>
<protein>
    <recommendedName>
        <fullName evidence="5">SMP-LTD domain-containing protein</fullName>
    </recommendedName>
</protein>
<dbReference type="OrthoDB" id="26740at2759"/>
<dbReference type="GO" id="GO:0005789">
    <property type="term" value="C:endoplasmic reticulum membrane"/>
    <property type="evidence" value="ECO:0007669"/>
    <property type="project" value="UniProtKB-SubCell"/>
</dbReference>
<feature type="compositionally biased region" description="Low complexity" evidence="2">
    <location>
        <begin position="227"/>
        <end position="241"/>
    </location>
</feature>
<dbReference type="PANTHER" id="PTHR13466">
    <property type="entry name" value="TEX2 PROTEIN-RELATED"/>
    <property type="match status" value="1"/>
</dbReference>
<dbReference type="Proteomes" id="UP000192257">
    <property type="component" value="Unassembled WGS sequence"/>
</dbReference>
<comment type="subcellular location">
    <subcellularLocation>
        <location evidence="1">Endoplasmic reticulum membrane</location>
    </subcellularLocation>
</comment>
<organism evidence="3 4">
    <name type="scientific">Trypanosoma theileri</name>
    <dbReference type="NCBI Taxonomy" id="67003"/>
    <lineage>
        <taxon>Eukaryota</taxon>
        <taxon>Discoba</taxon>
        <taxon>Euglenozoa</taxon>
        <taxon>Kinetoplastea</taxon>
        <taxon>Metakinetoplastina</taxon>
        <taxon>Trypanosomatida</taxon>
        <taxon>Trypanosomatidae</taxon>
        <taxon>Trypanosoma</taxon>
    </lineage>
</organism>